<dbReference type="Proteomes" id="UP000028194">
    <property type="component" value="Chromosome"/>
</dbReference>
<protein>
    <recommendedName>
        <fullName evidence="3">BNR repeat-like domain</fullName>
    </recommendedName>
</protein>
<reference evidence="1 2" key="1">
    <citation type="journal article" date="2014" name="PLoS ONE">
        <title>Genome Sequence of Candidatus Nitrososphaera evergladensis from Group I.1b Enriched from Everglades Soil Reveals Novel Genomic Features of the Ammonia-Oxidizing Archaea.</title>
        <authorList>
            <person name="Zhalnina K.V."/>
            <person name="Dias R."/>
            <person name="Leonard M.T."/>
            <person name="Dorr de Quadros P."/>
            <person name="Camargo F.A."/>
            <person name="Drew J.C."/>
            <person name="Farmerie W.G."/>
            <person name="Daroub S.H."/>
            <person name="Triplett E.W."/>
        </authorList>
    </citation>
    <scope>NUCLEOTIDE SEQUENCE [LARGE SCALE GENOMIC DNA]</scope>
    <source>
        <strain evidence="1 2">SR1</strain>
    </source>
</reference>
<proteinExistence type="predicted"/>
<sequence length="300" mass="32084">MRRSISAIMLAVVMSLLLANIAGQAIPATDALCFAHGVYNMQAISQGDNLYILWEHDTVANNGQGDHYILFKRSTDNGKTFGETTSLYHSSPLCTAYPHMAVEGSNVYVMWEGGDGNVLFKASNDDGTSFGSTIPLGKGILGSAGTAGYIADGGKVLASGNRAYVVWNDDQFDIILRKSDDGGKRFGDPVNISKNVAESINPRIAISSDDVYVVWLEDMECAFQSEPVCSSKALFAKSDDSGRSFGDPVPLDKLIGSSLSMPRLFSVAADGTMFISCGRKKTTISIFPQVATAARHLAAR</sequence>
<keyword evidence="2" id="KW-1185">Reference proteome</keyword>
<dbReference type="InterPro" id="IPR036278">
    <property type="entry name" value="Sialidase_sf"/>
</dbReference>
<dbReference type="STRING" id="1459636.NTE_03314"/>
<accession>A0A075MW15</accession>
<evidence type="ECO:0000313" key="1">
    <source>
        <dbReference type="EMBL" id="AIF85343.1"/>
    </source>
</evidence>
<dbReference type="HOGENOM" id="CLU_926230_0_0_2"/>
<dbReference type="AlphaFoldDB" id="A0A075MW15"/>
<dbReference type="SUPFAM" id="SSF50939">
    <property type="entry name" value="Sialidases"/>
    <property type="match status" value="1"/>
</dbReference>
<dbReference type="KEGG" id="nev:NTE_03314"/>
<gene>
    <name evidence="1" type="ORF">NTE_03314</name>
</gene>
<dbReference type="CDD" id="cd15482">
    <property type="entry name" value="Sialidase_non-viral"/>
    <property type="match status" value="1"/>
</dbReference>
<evidence type="ECO:0008006" key="3">
    <source>
        <dbReference type="Google" id="ProtNLM"/>
    </source>
</evidence>
<dbReference type="EMBL" id="CP007174">
    <property type="protein sequence ID" value="AIF85343.1"/>
    <property type="molecule type" value="Genomic_DNA"/>
</dbReference>
<organism evidence="1 2">
    <name type="scientific">Candidatus Nitrososphaera evergladensis SR1</name>
    <dbReference type="NCBI Taxonomy" id="1459636"/>
    <lineage>
        <taxon>Archaea</taxon>
        <taxon>Nitrososphaerota</taxon>
        <taxon>Nitrososphaeria</taxon>
        <taxon>Nitrososphaerales</taxon>
        <taxon>Nitrososphaeraceae</taxon>
        <taxon>Nitrososphaera</taxon>
    </lineage>
</organism>
<dbReference type="eggNOG" id="arCOG02527">
    <property type="taxonomic scope" value="Archaea"/>
</dbReference>
<evidence type="ECO:0000313" key="2">
    <source>
        <dbReference type="Proteomes" id="UP000028194"/>
    </source>
</evidence>
<name>A0A075MW15_9ARCH</name>